<dbReference type="RefSeq" id="WP_169382845.1">
    <property type="nucleotide sequence ID" value="NZ_JAAXLA010000035.1"/>
</dbReference>
<gene>
    <name evidence="3" type="ORF">HF526_18875</name>
</gene>
<dbReference type="Pfam" id="PF12802">
    <property type="entry name" value="MarR_2"/>
    <property type="match status" value="1"/>
</dbReference>
<dbReference type="InterPro" id="IPR036388">
    <property type="entry name" value="WH-like_DNA-bd_sf"/>
</dbReference>
<feature type="region of interest" description="Disordered" evidence="1">
    <location>
        <begin position="153"/>
        <end position="173"/>
    </location>
</feature>
<feature type="domain" description="HTH marR-type" evidence="2">
    <location>
        <begin position="11"/>
        <end position="147"/>
    </location>
</feature>
<evidence type="ECO:0000313" key="3">
    <source>
        <dbReference type="EMBL" id="NMH99359.1"/>
    </source>
</evidence>
<evidence type="ECO:0000313" key="4">
    <source>
        <dbReference type="Proteomes" id="UP000820669"/>
    </source>
</evidence>
<organism evidence="3 4">
    <name type="scientific">Pseudonocardia acidicola</name>
    <dbReference type="NCBI Taxonomy" id="2724939"/>
    <lineage>
        <taxon>Bacteria</taxon>
        <taxon>Bacillati</taxon>
        <taxon>Actinomycetota</taxon>
        <taxon>Actinomycetes</taxon>
        <taxon>Pseudonocardiales</taxon>
        <taxon>Pseudonocardiaceae</taxon>
        <taxon>Pseudonocardia</taxon>
    </lineage>
</organism>
<dbReference type="PROSITE" id="PS50995">
    <property type="entry name" value="HTH_MARR_2"/>
    <property type="match status" value="1"/>
</dbReference>
<dbReference type="SMART" id="SM00347">
    <property type="entry name" value="HTH_MARR"/>
    <property type="match status" value="1"/>
</dbReference>
<keyword evidence="4" id="KW-1185">Reference proteome</keyword>
<accession>A0ABX1SEM3</accession>
<dbReference type="EMBL" id="JAAXLA010000035">
    <property type="protein sequence ID" value="NMH99359.1"/>
    <property type="molecule type" value="Genomic_DNA"/>
</dbReference>
<protein>
    <submittedName>
        <fullName evidence="3">MarR family transcriptional regulator</fullName>
    </submittedName>
</protein>
<dbReference type="InterPro" id="IPR036390">
    <property type="entry name" value="WH_DNA-bd_sf"/>
</dbReference>
<dbReference type="SUPFAM" id="SSF46785">
    <property type="entry name" value="Winged helix' DNA-binding domain"/>
    <property type="match status" value="1"/>
</dbReference>
<dbReference type="InterPro" id="IPR039422">
    <property type="entry name" value="MarR/SlyA-like"/>
</dbReference>
<evidence type="ECO:0000256" key="1">
    <source>
        <dbReference type="SAM" id="MobiDB-lite"/>
    </source>
</evidence>
<proteinExistence type="predicted"/>
<reference evidence="3 4" key="1">
    <citation type="submission" date="2020-04" db="EMBL/GenBank/DDBJ databases">
        <authorList>
            <person name="Klaysubun C."/>
            <person name="Duangmal K."/>
            <person name="Lipun K."/>
        </authorList>
    </citation>
    <scope>NUCLEOTIDE SEQUENCE [LARGE SCALE GENOMIC DNA]</scope>
    <source>
        <strain evidence="3 4">K10HN5</strain>
    </source>
</reference>
<dbReference type="PANTHER" id="PTHR33164">
    <property type="entry name" value="TRANSCRIPTIONAL REGULATOR, MARR FAMILY"/>
    <property type="match status" value="1"/>
</dbReference>
<dbReference type="InterPro" id="IPR000835">
    <property type="entry name" value="HTH_MarR-typ"/>
</dbReference>
<dbReference type="Proteomes" id="UP000820669">
    <property type="component" value="Unassembled WGS sequence"/>
</dbReference>
<dbReference type="PANTHER" id="PTHR33164:SF99">
    <property type="entry name" value="MARR FAMILY REGULATORY PROTEIN"/>
    <property type="match status" value="1"/>
</dbReference>
<comment type="caution">
    <text evidence="3">The sequence shown here is derived from an EMBL/GenBank/DDBJ whole genome shotgun (WGS) entry which is preliminary data.</text>
</comment>
<dbReference type="Gene3D" id="1.10.10.10">
    <property type="entry name" value="Winged helix-like DNA-binding domain superfamily/Winged helix DNA-binding domain"/>
    <property type="match status" value="1"/>
</dbReference>
<sequence>MNHTRWLDDDEQRTWRAFLSANRLVFDRIERQLQQDAGIPLAYYEILVRLSEAPDRTLRMSKLASSSLSSRSRLSHAVARLEEAGWVVRRACPTDRRGAFAELTPAGLAALEAAAAGHVENVRSTLFDKLTPEQQAALQDIAQTLVAGLSDEPVWPVAGDEPVAGEERPAASG</sequence>
<name>A0ABX1SEM3_9PSEU</name>
<evidence type="ECO:0000259" key="2">
    <source>
        <dbReference type="PROSITE" id="PS50995"/>
    </source>
</evidence>